<sequence length="388" mass="42205">MAPMVPLPLCTLSRRMLTGGVGVGCRVDGLSHFKRLCKLVSPWCQLRSASLASAAPTLTAPVVPPGRRPPPAGWTPVLHSHDVKTIAAQAQQFGTDATFWSEHTRTIAILHGLFGSGRNWRSVGSALGKALAERDTQHSWRVVLVDQRCHGASTQAYDAPAPHTLDASAEDVADFFEKSGIEPDILLGHSLGGKVALAYLDGDKRVMPKCTFVLDSAPFSKHDCPDLGDLHGTFSTLNVLRELPDVVPSRKWLHDTLAPRGMSVDLINWLGTNLVAPEGQGSPEPMVWQWNFAGCESLFQSYVDTCHWETLTRSANSSDASAELVIAQRTFDDWPANQKARLSSLPSHAHHVLPKSGHWLHVDNPKGLVELLMARICDKMSIPAIPPS</sequence>
<feature type="domain" description="AB hydrolase-1" evidence="3">
    <location>
        <begin position="109"/>
        <end position="370"/>
    </location>
</feature>
<dbReference type="InterPro" id="IPR000073">
    <property type="entry name" value="AB_hydrolase_1"/>
</dbReference>
<evidence type="ECO:0000256" key="2">
    <source>
        <dbReference type="ARBA" id="ARBA00022801"/>
    </source>
</evidence>
<dbReference type="Gene3D" id="3.40.50.1820">
    <property type="entry name" value="alpha/beta hydrolase"/>
    <property type="match status" value="1"/>
</dbReference>
<dbReference type="Pfam" id="PF12697">
    <property type="entry name" value="Abhydrolase_6"/>
    <property type="match status" value="1"/>
</dbReference>
<gene>
    <name evidence="4" type="ORF">PPROV_000461200</name>
</gene>
<reference evidence="4" key="1">
    <citation type="submission" date="2020-10" db="EMBL/GenBank/DDBJ databases">
        <title>Unveiling of a novel bifunctional photoreceptor, Dualchrome1, isolated from a cosmopolitan green alga.</title>
        <authorList>
            <person name="Suzuki S."/>
            <person name="Kawachi M."/>
        </authorList>
    </citation>
    <scope>NUCLEOTIDE SEQUENCE</scope>
    <source>
        <strain evidence="4">NIES 2893</strain>
    </source>
</reference>
<keyword evidence="5" id="KW-1185">Reference proteome</keyword>
<dbReference type="GO" id="GO:0016787">
    <property type="term" value="F:hydrolase activity"/>
    <property type="evidence" value="ECO:0007669"/>
    <property type="project" value="UniProtKB-KW"/>
</dbReference>
<dbReference type="EMBL" id="BNJQ01000011">
    <property type="protein sequence ID" value="GHP05865.1"/>
    <property type="molecule type" value="Genomic_DNA"/>
</dbReference>
<evidence type="ECO:0000313" key="5">
    <source>
        <dbReference type="Proteomes" id="UP000660262"/>
    </source>
</evidence>
<keyword evidence="2" id="KW-0378">Hydrolase</keyword>
<dbReference type="PANTHER" id="PTHR43248:SF3">
    <property type="entry name" value="AB HYDROLASE-1 DOMAIN-CONTAINING PROTEIN"/>
    <property type="match status" value="1"/>
</dbReference>
<comment type="caution">
    <text evidence="4">The sequence shown here is derived from an EMBL/GenBank/DDBJ whole genome shotgun (WGS) entry which is preliminary data.</text>
</comment>
<organism evidence="4 5">
    <name type="scientific">Pycnococcus provasolii</name>
    <dbReference type="NCBI Taxonomy" id="41880"/>
    <lineage>
        <taxon>Eukaryota</taxon>
        <taxon>Viridiplantae</taxon>
        <taxon>Chlorophyta</taxon>
        <taxon>Pseudoscourfieldiophyceae</taxon>
        <taxon>Pseudoscourfieldiales</taxon>
        <taxon>Pycnococcaceae</taxon>
        <taxon>Pycnococcus</taxon>
    </lineage>
</organism>
<dbReference type="AlphaFoldDB" id="A0A830HG28"/>
<evidence type="ECO:0000259" key="3">
    <source>
        <dbReference type="Pfam" id="PF12697"/>
    </source>
</evidence>
<dbReference type="Proteomes" id="UP000660262">
    <property type="component" value="Unassembled WGS sequence"/>
</dbReference>
<accession>A0A830HG28</accession>
<evidence type="ECO:0000313" key="4">
    <source>
        <dbReference type="EMBL" id="GHP05865.1"/>
    </source>
</evidence>
<protein>
    <recommendedName>
        <fullName evidence="3">AB hydrolase-1 domain-containing protein</fullName>
    </recommendedName>
</protein>
<dbReference type="InterPro" id="IPR029058">
    <property type="entry name" value="AB_hydrolase_fold"/>
</dbReference>
<dbReference type="InterPro" id="IPR051601">
    <property type="entry name" value="Serine_prot/Carboxylest_S33"/>
</dbReference>
<dbReference type="OrthoDB" id="8119704at2759"/>
<dbReference type="PANTHER" id="PTHR43248">
    <property type="entry name" value="2-SUCCINYL-6-HYDROXY-2,4-CYCLOHEXADIENE-1-CARBOXYLATE SYNTHASE"/>
    <property type="match status" value="1"/>
</dbReference>
<comment type="similarity">
    <text evidence="1">Belongs to the peptidase S33 family.</text>
</comment>
<evidence type="ECO:0000256" key="1">
    <source>
        <dbReference type="ARBA" id="ARBA00010088"/>
    </source>
</evidence>
<name>A0A830HG28_9CHLO</name>
<proteinExistence type="inferred from homology"/>
<dbReference type="SUPFAM" id="SSF53474">
    <property type="entry name" value="alpha/beta-Hydrolases"/>
    <property type="match status" value="1"/>
</dbReference>